<dbReference type="AlphaFoldDB" id="Q2S7I0"/>
<evidence type="ECO:0000313" key="2">
    <source>
        <dbReference type="Proteomes" id="UP000000238"/>
    </source>
</evidence>
<dbReference type="STRING" id="349521.HCH_06770"/>
<dbReference type="HOGENOM" id="CLU_135548_0_0_6"/>
<dbReference type="InterPro" id="IPR009678">
    <property type="entry name" value="Phage_tail_completion_R"/>
</dbReference>
<evidence type="ECO:0000313" key="1">
    <source>
        <dbReference type="EMBL" id="ABC33394.1"/>
    </source>
</evidence>
<accession>Q2S7I0</accession>
<dbReference type="eggNOG" id="ENOG5032XBS">
    <property type="taxonomic scope" value="Bacteria"/>
</dbReference>
<protein>
    <recommendedName>
        <fullName evidence="3">Phage tail protein</fullName>
    </recommendedName>
</protein>
<dbReference type="RefSeq" id="WP_011400445.1">
    <property type="nucleotide sequence ID" value="NC_007645.1"/>
</dbReference>
<dbReference type="Proteomes" id="UP000000238">
    <property type="component" value="Chromosome"/>
</dbReference>
<organism evidence="1 2">
    <name type="scientific">Hahella chejuensis (strain KCTC 2396)</name>
    <dbReference type="NCBI Taxonomy" id="349521"/>
    <lineage>
        <taxon>Bacteria</taxon>
        <taxon>Pseudomonadati</taxon>
        <taxon>Pseudomonadota</taxon>
        <taxon>Gammaproteobacteria</taxon>
        <taxon>Oceanospirillales</taxon>
        <taxon>Hahellaceae</taxon>
        <taxon>Hahella</taxon>
    </lineage>
</organism>
<dbReference type="KEGG" id="hch:HCH_06770"/>
<name>Q2S7I0_HAHCH</name>
<sequence>MALVKLRELTRFLLAQDLAPAEQWDSWMENGTLEAADKRLGAGVRVCRLKYDAVLAVERYSGPPPLLIAHVVTWLMDHDPERDRDGLGHPDIDVDVNGDDTADIEIRIGFYENLDLVRDDAGAIQFNGARWRVEMVPVYEPDAVGVGDDKALPTDAPYVRKN</sequence>
<dbReference type="EMBL" id="CP000155">
    <property type="protein sequence ID" value="ABC33394.1"/>
    <property type="molecule type" value="Genomic_DNA"/>
</dbReference>
<keyword evidence="2" id="KW-1185">Reference proteome</keyword>
<evidence type="ECO:0008006" key="3">
    <source>
        <dbReference type="Google" id="ProtNLM"/>
    </source>
</evidence>
<dbReference type="OrthoDB" id="6107459at2"/>
<gene>
    <name evidence="1" type="ordered locus">HCH_06770</name>
</gene>
<dbReference type="Pfam" id="PF06891">
    <property type="entry name" value="P2_Phage_GpR"/>
    <property type="match status" value="1"/>
</dbReference>
<reference evidence="1 2" key="1">
    <citation type="journal article" date="2005" name="Nucleic Acids Res.">
        <title>Genomic blueprint of Hahella chejuensis, a marine microbe producing an algicidal agent.</title>
        <authorList>
            <person name="Jeong H."/>
            <person name="Yim J.H."/>
            <person name="Lee C."/>
            <person name="Choi S.-H."/>
            <person name="Park Y.K."/>
            <person name="Yoon S.H."/>
            <person name="Hur C.-G."/>
            <person name="Kang H.-Y."/>
            <person name="Kim D."/>
            <person name="Lee H.H."/>
            <person name="Park K.H."/>
            <person name="Park S.-H."/>
            <person name="Park H.-S."/>
            <person name="Lee H.K."/>
            <person name="Oh T.K."/>
            <person name="Kim J.F."/>
        </authorList>
    </citation>
    <scope>NUCLEOTIDE SEQUENCE [LARGE SCALE GENOMIC DNA]</scope>
    <source>
        <strain evidence="1 2">KCTC 2396</strain>
    </source>
</reference>
<proteinExistence type="predicted"/>